<comment type="pathway">
    <text evidence="2 7">Cofactor biosynthesis; molybdopterin biosynthesis.</text>
</comment>
<accession>A7NKD2</accession>
<protein>
    <recommendedName>
        <fullName evidence="7">Molybdopterin molybdenumtransferase</fullName>
        <ecNumber evidence="7">2.10.1.1</ecNumber>
    </recommendedName>
</protein>
<proteinExistence type="inferred from homology"/>
<evidence type="ECO:0000259" key="8">
    <source>
        <dbReference type="SMART" id="SM00852"/>
    </source>
</evidence>
<evidence type="ECO:0000256" key="7">
    <source>
        <dbReference type="RuleBase" id="RU365090"/>
    </source>
</evidence>
<dbReference type="CDD" id="cd00887">
    <property type="entry name" value="MoeA"/>
    <property type="match status" value="1"/>
</dbReference>
<dbReference type="GO" id="GO:0061599">
    <property type="term" value="F:molybdopterin molybdotransferase activity"/>
    <property type="evidence" value="ECO:0007669"/>
    <property type="project" value="UniProtKB-UniRule"/>
</dbReference>
<dbReference type="GO" id="GO:0046872">
    <property type="term" value="F:metal ion binding"/>
    <property type="evidence" value="ECO:0007669"/>
    <property type="project" value="UniProtKB-UniRule"/>
</dbReference>
<dbReference type="Proteomes" id="UP000000263">
    <property type="component" value="Chromosome"/>
</dbReference>
<evidence type="ECO:0000256" key="4">
    <source>
        <dbReference type="ARBA" id="ARBA00022505"/>
    </source>
</evidence>
<dbReference type="EC" id="2.10.1.1" evidence="7"/>
<evidence type="ECO:0000256" key="2">
    <source>
        <dbReference type="ARBA" id="ARBA00005046"/>
    </source>
</evidence>
<dbReference type="SUPFAM" id="SSF53850">
    <property type="entry name" value="Periplasmic binding protein-like II"/>
    <property type="match status" value="1"/>
</dbReference>
<feature type="domain" description="MoaB/Mog" evidence="8">
    <location>
        <begin position="180"/>
        <end position="326"/>
    </location>
</feature>
<dbReference type="InterPro" id="IPR038987">
    <property type="entry name" value="MoeA-like"/>
</dbReference>
<dbReference type="eggNOG" id="COG0303">
    <property type="taxonomic scope" value="Bacteria"/>
</dbReference>
<comment type="catalytic activity">
    <reaction evidence="6">
        <text>adenylyl-molybdopterin + molybdate = Mo-molybdopterin + AMP + H(+)</text>
        <dbReference type="Rhea" id="RHEA:35047"/>
        <dbReference type="ChEBI" id="CHEBI:15378"/>
        <dbReference type="ChEBI" id="CHEBI:36264"/>
        <dbReference type="ChEBI" id="CHEBI:62727"/>
        <dbReference type="ChEBI" id="CHEBI:71302"/>
        <dbReference type="ChEBI" id="CHEBI:456215"/>
        <dbReference type="EC" id="2.10.1.1"/>
    </reaction>
</comment>
<evidence type="ECO:0000256" key="1">
    <source>
        <dbReference type="ARBA" id="ARBA00002901"/>
    </source>
</evidence>
<keyword evidence="10" id="KW-1185">Reference proteome</keyword>
<keyword evidence="5 7" id="KW-0501">Molybdenum cofactor biosynthesis</keyword>
<dbReference type="eggNOG" id="COG1910">
    <property type="taxonomic scope" value="Bacteria"/>
</dbReference>
<dbReference type="SMART" id="SM00852">
    <property type="entry name" value="MoCF_biosynth"/>
    <property type="match status" value="1"/>
</dbReference>
<dbReference type="InterPro" id="IPR005111">
    <property type="entry name" value="MoeA_C_domain_IV"/>
</dbReference>
<dbReference type="InterPro" id="IPR024370">
    <property type="entry name" value="PBP_domain"/>
</dbReference>
<evidence type="ECO:0000313" key="9">
    <source>
        <dbReference type="EMBL" id="ABU57952.1"/>
    </source>
</evidence>
<dbReference type="InterPro" id="IPR036135">
    <property type="entry name" value="MoeA_linker/N_sf"/>
</dbReference>
<keyword evidence="4 7" id="KW-0500">Molybdenum</keyword>
<dbReference type="Gene3D" id="2.170.190.11">
    <property type="entry name" value="Molybdopterin biosynthesis moea protein, domain 3"/>
    <property type="match status" value="1"/>
</dbReference>
<dbReference type="PANTHER" id="PTHR10192:SF16">
    <property type="entry name" value="MOLYBDOPTERIN MOLYBDENUMTRANSFERASE"/>
    <property type="match status" value="1"/>
</dbReference>
<dbReference type="Pfam" id="PF12727">
    <property type="entry name" value="PBP_like"/>
    <property type="match status" value="1"/>
</dbReference>
<name>A7NKD2_ROSCS</name>
<keyword evidence="7" id="KW-0808">Transferase</keyword>
<dbReference type="Pfam" id="PF00994">
    <property type="entry name" value="MoCF_biosynth"/>
    <property type="match status" value="1"/>
</dbReference>
<dbReference type="InterPro" id="IPR036688">
    <property type="entry name" value="MoeA_C_domain_IV_sf"/>
</dbReference>
<dbReference type="Gene3D" id="3.40.980.10">
    <property type="entry name" value="MoaB/Mog-like domain"/>
    <property type="match status" value="1"/>
</dbReference>
<reference evidence="9 10" key="1">
    <citation type="submission" date="2007-08" db="EMBL/GenBank/DDBJ databases">
        <title>Complete sequence of Roseiflexus castenholzii DSM 13941.</title>
        <authorList>
            <consortium name="US DOE Joint Genome Institute"/>
            <person name="Copeland A."/>
            <person name="Lucas S."/>
            <person name="Lapidus A."/>
            <person name="Barry K."/>
            <person name="Glavina del Rio T."/>
            <person name="Dalin E."/>
            <person name="Tice H."/>
            <person name="Pitluck S."/>
            <person name="Thompson L.S."/>
            <person name="Brettin T."/>
            <person name="Bruce D."/>
            <person name="Detter J.C."/>
            <person name="Han C."/>
            <person name="Tapia R."/>
            <person name="Schmutz J."/>
            <person name="Larimer F."/>
            <person name="Land M."/>
            <person name="Hauser L."/>
            <person name="Kyrpides N."/>
            <person name="Mikhailova N."/>
            <person name="Bryant D.A."/>
            <person name="Hanada S."/>
            <person name="Tsukatani Y."/>
            <person name="Richardson P."/>
        </authorList>
    </citation>
    <scope>NUCLEOTIDE SEQUENCE [LARGE SCALE GENOMIC DNA]</scope>
    <source>
        <strain evidence="10">DSM 13941 / HLO8</strain>
    </source>
</reference>
<keyword evidence="7" id="KW-0479">Metal-binding</keyword>
<dbReference type="SUPFAM" id="SSF63867">
    <property type="entry name" value="MoeA C-terminal domain-like"/>
    <property type="match status" value="1"/>
</dbReference>
<comment type="similarity">
    <text evidence="3 7">Belongs to the MoeA family.</text>
</comment>
<dbReference type="Gene3D" id="3.40.190.10">
    <property type="entry name" value="Periplasmic binding protein-like II"/>
    <property type="match status" value="1"/>
</dbReference>
<dbReference type="OrthoDB" id="9804758at2"/>
<evidence type="ECO:0000256" key="5">
    <source>
        <dbReference type="ARBA" id="ARBA00023150"/>
    </source>
</evidence>
<dbReference type="GO" id="GO:0006777">
    <property type="term" value="P:Mo-molybdopterin cofactor biosynthetic process"/>
    <property type="evidence" value="ECO:0007669"/>
    <property type="project" value="UniProtKB-UniRule"/>
</dbReference>
<dbReference type="GO" id="GO:0005829">
    <property type="term" value="C:cytosol"/>
    <property type="evidence" value="ECO:0007669"/>
    <property type="project" value="TreeGrafter"/>
</dbReference>
<dbReference type="Gene3D" id="3.90.105.10">
    <property type="entry name" value="Molybdopterin biosynthesis moea protein, domain 2"/>
    <property type="match status" value="1"/>
</dbReference>
<dbReference type="AlphaFoldDB" id="A7NKD2"/>
<dbReference type="KEGG" id="rca:Rcas_1861"/>
<dbReference type="UniPathway" id="UPA00344"/>
<dbReference type="InterPro" id="IPR005110">
    <property type="entry name" value="MoeA_linker/N"/>
</dbReference>
<evidence type="ECO:0000256" key="3">
    <source>
        <dbReference type="ARBA" id="ARBA00010763"/>
    </source>
</evidence>
<dbReference type="STRING" id="383372.Rcas_1861"/>
<evidence type="ECO:0000256" key="6">
    <source>
        <dbReference type="ARBA" id="ARBA00047317"/>
    </source>
</evidence>
<evidence type="ECO:0000313" key="10">
    <source>
        <dbReference type="Proteomes" id="UP000000263"/>
    </source>
</evidence>
<dbReference type="InterPro" id="IPR036425">
    <property type="entry name" value="MoaB/Mog-like_dom_sf"/>
</dbReference>
<comment type="function">
    <text evidence="1 7">Catalyzes the insertion of molybdate into adenylated molybdopterin with the concomitant release of AMP.</text>
</comment>
<comment type="cofactor">
    <cofactor evidence="7">
        <name>Mg(2+)</name>
        <dbReference type="ChEBI" id="CHEBI:18420"/>
    </cofactor>
</comment>
<sequence length="647" mass="69132">MSRRRYYLEDRALDDAVARFEAAIERVGGLHPLDGETVPLAEARDRVTAAPVWAARSVPHYHAAAMDGIAVRAATTAGATESSPLTLALGEQAVWVDTGDPMPPGADAVVMAEHVQVLDDTTVAITAAVAPWQHVRPMGEDIVATELVVPEGVRLRPVDLGAIAAAGHATVSVRRRPRVAIIPTGTELVTPEAAAEREAIGHPVRAGEIIEFNSLILSGMVEEWGGLPTRLPPVPDRQDLLRAVIVSAIDHHDVIVVNAGSSAGAEDYTATVLAELGEVAVHGVAIRPGHPVILGVAGGKPALGLPGYPVSAALTAELFLRPLLYRLLGLTPPPRPEVTATISRKLLSPLGEDEFVRVTLGRVDGRLIATPLARGAGVVMSLVRADGRARIPRFSEGLHAGAEVTVELLRDQAEIESTIVVIGSHDLALDLLASHVRRAGRRLSSANVGSLGGLMALKRRDAHLAGVHLLDEETGEYNASYIRRLLPDEEIVLVHLAYREQGFLVAPGNPLGLSRLRDLARPGVRFVNRQRGSGTRMLLDYQLRLEGIDPSAITGYQREEFTHMAVAAAVQSGAADVGLGISAAARALGLAFIPLFSERYDLAVPRRHWESELLAPLRQILFESAYRSAVESLGGYNVDRMGEEVRV</sequence>
<gene>
    <name evidence="9" type="ordered locus">Rcas_1861</name>
</gene>
<dbReference type="Pfam" id="PF03454">
    <property type="entry name" value="MoeA_C"/>
    <property type="match status" value="1"/>
</dbReference>
<dbReference type="InterPro" id="IPR001453">
    <property type="entry name" value="MoaB/Mog_dom"/>
</dbReference>
<dbReference type="PANTHER" id="PTHR10192">
    <property type="entry name" value="MOLYBDOPTERIN BIOSYNTHESIS PROTEIN"/>
    <property type="match status" value="1"/>
</dbReference>
<dbReference type="Gene3D" id="2.40.340.10">
    <property type="entry name" value="MoeA, C-terminal, domain IV"/>
    <property type="match status" value="1"/>
</dbReference>
<dbReference type="SUPFAM" id="SSF53218">
    <property type="entry name" value="Molybdenum cofactor biosynthesis proteins"/>
    <property type="match status" value="1"/>
</dbReference>
<keyword evidence="7" id="KW-0460">Magnesium</keyword>
<dbReference type="NCBIfam" id="NF011068">
    <property type="entry name" value="PRK14498.1"/>
    <property type="match status" value="1"/>
</dbReference>
<dbReference type="RefSeq" id="WP_012120377.1">
    <property type="nucleotide sequence ID" value="NC_009767.1"/>
</dbReference>
<dbReference type="EMBL" id="CP000804">
    <property type="protein sequence ID" value="ABU57952.1"/>
    <property type="molecule type" value="Genomic_DNA"/>
</dbReference>
<dbReference type="HOGENOM" id="CLU_010186_3_0_0"/>
<dbReference type="Pfam" id="PF03453">
    <property type="entry name" value="MoeA_N"/>
    <property type="match status" value="1"/>
</dbReference>
<dbReference type="SUPFAM" id="SSF63882">
    <property type="entry name" value="MoeA N-terminal region -like"/>
    <property type="match status" value="1"/>
</dbReference>
<organism evidence="9 10">
    <name type="scientific">Roseiflexus castenholzii (strain DSM 13941 / HLO8)</name>
    <dbReference type="NCBI Taxonomy" id="383372"/>
    <lineage>
        <taxon>Bacteria</taxon>
        <taxon>Bacillati</taxon>
        <taxon>Chloroflexota</taxon>
        <taxon>Chloroflexia</taxon>
        <taxon>Chloroflexales</taxon>
        <taxon>Roseiflexineae</taxon>
        <taxon>Roseiflexaceae</taxon>
        <taxon>Roseiflexus</taxon>
    </lineage>
</organism>